<organism evidence="2 3">
    <name type="scientific">Photorhabdus bodei</name>
    <dbReference type="NCBI Taxonomy" id="2029681"/>
    <lineage>
        <taxon>Bacteria</taxon>
        <taxon>Pseudomonadati</taxon>
        <taxon>Pseudomonadota</taxon>
        <taxon>Gammaproteobacteria</taxon>
        <taxon>Enterobacterales</taxon>
        <taxon>Morganellaceae</taxon>
        <taxon>Photorhabdus</taxon>
    </lineage>
</organism>
<accession>A0A329WTL6</accession>
<dbReference type="RefSeq" id="WP_112896906.1">
    <property type="nucleotide sequence ID" value="NZ_CAWNYH010000080.1"/>
</dbReference>
<dbReference type="AlphaFoldDB" id="A0A329WTL6"/>
<sequence>MNYYVLMNDYKSSVIPRYLHAIIDTKKQVNNNWDYNGSEYSFPYYMKEPECPNQLFLLCNKNIGALRFNYYNHGASHIVSDNFVDLFSNLKICEVISKKLIATSIKDGNILRDDFNYMYFISDDTLLDFNRSELEEDRFGSLIPHKLTINNPHCIDVFTLNSTLLADFLFLSEHAAEIFVKMKVSGVKIVKLDDAFKNYCIDYRYDIESKRKNYHNVNIE</sequence>
<comment type="caution">
    <text evidence="2">The sequence shown here is derived from an EMBL/GenBank/DDBJ whole genome shotgun (WGS) entry which is preliminary data.</text>
</comment>
<protein>
    <recommendedName>
        <fullName evidence="1">Immunity protein 43 domain-containing protein</fullName>
    </recommendedName>
</protein>
<reference evidence="2 3" key="1">
    <citation type="journal article" date="2018" name="Int. J. Syst. Evol. Microbiol.">
        <title>Whole-genome-based revisit of Photorhabdus phylogeny: proposal for the elevation of most Photorhabdus subspecies to the species level and description of one novel species Photorhabdus bodei sp. nov., and one novel subspecies Photorhabdus laumondii subsp. clarkei subsp. nov.</title>
        <authorList>
            <person name="Machado R.A.R."/>
            <person name="Wuthrich D."/>
            <person name="Kuhnert P."/>
            <person name="Arce C.C.M."/>
            <person name="Thonen L."/>
            <person name="Ruiz C."/>
            <person name="Zhang X."/>
            <person name="Robert C.A.M."/>
            <person name="Karimi J."/>
            <person name="Kamali S."/>
            <person name="Ma J."/>
            <person name="Bruggmann R."/>
            <person name="Erb M."/>
        </authorList>
    </citation>
    <scope>NUCLEOTIDE SEQUENCE [LARGE SCALE GENOMIC DNA]</scope>
    <source>
        <strain evidence="2 3">LJ24-63</strain>
    </source>
</reference>
<evidence type="ECO:0000313" key="2">
    <source>
        <dbReference type="EMBL" id="RAX06970.1"/>
    </source>
</evidence>
<dbReference type="EMBL" id="NSCM01000080">
    <property type="protein sequence ID" value="RAX06970.1"/>
    <property type="molecule type" value="Genomic_DNA"/>
</dbReference>
<dbReference type="GeneID" id="88808421"/>
<dbReference type="Pfam" id="PF15570">
    <property type="entry name" value="Imm43"/>
    <property type="match status" value="1"/>
</dbReference>
<evidence type="ECO:0000313" key="3">
    <source>
        <dbReference type="Proteomes" id="UP000250919"/>
    </source>
</evidence>
<dbReference type="Proteomes" id="UP000250919">
    <property type="component" value="Unassembled WGS sequence"/>
</dbReference>
<evidence type="ECO:0000259" key="1">
    <source>
        <dbReference type="Pfam" id="PF15570"/>
    </source>
</evidence>
<gene>
    <name evidence="2" type="ORF">CKY02_21815</name>
</gene>
<name>A0A329WTL6_9GAMM</name>
<dbReference type="InterPro" id="IPR029079">
    <property type="entry name" value="Imm43"/>
</dbReference>
<feature type="domain" description="Immunity protein 43" evidence="1">
    <location>
        <begin position="7"/>
        <end position="207"/>
    </location>
</feature>
<proteinExistence type="predicted"/>